<dbReference type="SUPFAM" id="SSF54843">
    <property type="entry name" value="Ribosomal protein L22"/>
    <property type="match status" value="1"/>
</dbReference>
<dbReference type="Pfam" id="PF00237">
    <property type="entry name" value="Ribosomal_L22"/>
    <property type="match status" value="1"/>
</dbReference>
<name>A0AAD5TUP0_9FUNG</name>
<dbReference type="GO" id="GO:0006412">
    <property type="term" value="P:translation"/>
    <property type="evidence" value="ECO:0007669"/>
    <property type="project" value="InterPro"/>
</dbReference>
<evidence type="ECO:0000256" key="3">
    <source>
        <dbReference type="ARBA" id="ARBA00023274"/>
    </source>
</evidence>
<evidence type="ECO:0000256" key="4">
    <source>
        <dbReference type="RuleBase" id="RU004005"/>
    </source>
</evidence>
<evidence type="ECO:0000256" key="2">
    <source>
        <dbReference type="ARBA" id="ARBA00022980"/>
    </source>
</evidence>
<keyword evidence="2 4" id="KW-0689">Ribosomal protein</keyword>
<proteinExistence type="inferred from homology"/>
<sequence>MKRLISTTSVILDSLTKPDFKGSRPEVYQKIKNLIKTEPINKIKTTLPKERFTSIYEKVSKARPKSTTLKKVSTAVKSRESLPKNLALKHFLYRLKRDGGDKILNFEMNFLHIEYTRFLTLCDQVKGLNLDEALKQLHFHRKPITKHFNKGLKAAIVKAKLNNFDLKKTYIAEVYTVENGGIFSKLLMNRYVRGRARYGSSPHVKSALLKFILQERSKPFFKRVSDPLEYIREKMRSNLRVKVKSANSVFSLEKKIKPEKIVYN</sequence>
<dbReference type="GO" id="GO:0005840">
    <property type="term" value="C:ribosome"/>
    <property type="evidence" value="ECO:0007669"/>
    <property type="project" value="UniProtKB-KW"/>
</dbReference>
<keyword evidence="3 4" id="KW-0687">Ribonucleoprotein</keyword>
<dbReference type="Gene3D" id="3.90.470.10">
    <property type="entry name" value="Ribosomal protein L22/L17"/>
    <property type="match status" value="1"/>
</dbReference>
<protein>
    <submittedName>
        <fullName evidence="5">Uncharacterized protein</fullName>
    </submittedName>
</protein>
<dbReference type="Proteomes" id="UP001211065">
    <property type="component" value="Unassembled WGS sequence"/>
</dbReference>
<reference evidence="5" key="1">
    <citation type="submission" date="2020-05" db="EMBL/GenBank/DDBJ databases">
        <title>Phylogenomic resolution of chytrid fungi.</title>
        <authorList>
            <person name="Stajich J.E."/>
            <person name="Amses K."/>
            <person name="Simmons R."/>
            <person name="Seto K."/>
            <person name="Myers J."/>
            <person name="Bonds A."/>
            <person name="Quandt C.A."/>
            <person name="Barry K."/>
            <person name="Liu P."/>
            <person name="Grigoriev I."/>
            <person name="Longcore J.E."/>
            <person name="James T.Y."/>
        </authorList>
    </citation>
    <scope>NUCLEOTIDE SEQUENCE</scope>
    <source>
        <strain evidence="5">JEL0476</strain>
    </source>
</reference>
<evidence type="ECO:0000256" key="1">
    <source>
        <dbReference type="ARBA" id="ARBA00009451"/>
    </source>
</evidence>
<accession>A0AAD5TUP0</accession>
<dbReference type="GO" id="GO:0003735">
    <property type="term" value="F:structural constituent of ribosome"/>
    <property type="evidence" value="ECO:0007669"/>
    <property type="project" value="InterPro"/>
</dbReference>
<keyword evidence="6" id="KW-1185">Reference proteome</keyword>
<dbReference type="EMBL" id="JADGJW010001266">
    <property type="protein sequence ID" value="KAJ3204778.1"/>
    <property type="molecule type" value="Genomic_DNA"/>
</dbReference>
<comment type="similarity">
    <text evidence="1 4">Belongs to the universal ribosomal protein uL22 family.</text>
</comment>
<dbReference type="GO" id="GO:1990904">
    <property type="term" value="C:ribonucleoprotein complex"/>
    <property type="evidence" value="ECO:0007669"/>
    <property type="project" value="UniProtKB-KW"/>
</dbReference>
<dbReference type="InterPro" id="IPR001063">
    <property type="entry name" value="Ribosomal_uL22"/>
</dbReference>
<gene>
    <name evidence="5" type="ORF">HK099_001024</name>
</gene>
<dbReference type="AlphaFoldDB" id="A0AAD5TUP0"/>
<comment type="caution">
    <text evidence="5">The sequence shown here is derived from an EMBL/GenBank/DDBJ whole genome shotgun (WGS) entry which is preliminary data.</text>
</comment>
<dbReference type="InterPro" id="IPR036394">
    <property type="entry name" value="Ribosomal_uL22_sf"/>
</dbReference>
<evidence type="ECO:0000313" key="6">
    <source>
        <dbReference type="Proteomes" id="UP001211065"/>
    </source>
</evidence>
<organism evidence="5 6">
    <name type="scientific">Clydaea vesicula</name>
    <dbReference type="NCBI Taxonomy" id="447962"/>
    <lineage>
        <taxon>Eukaryota</taxon>
        <taxon>Fungi</taxon>
        <taxon>Fungi incertae sedis</taxon>
        <taxon>Chytridiomycota</taxon>
        <taxon>Chytridiomycota incertae sedis</taxon>
        <taxon>Chytridiomycetes</taxon>
        <taxon>Lobulomycetales</taxon>
        <taxon>Lobulomycetaceae</taxon>
        <taxon>Clydaea</taxon>
    </lineage>
</organism>
<evidence type="ECO:0000313" key="5">
    <source>
        <dbReference type="EMBL" id="KAJ3204778.1"/>
    </source>
</evidence>